<dbReference type="Pfam" id="PF00441">
    <property type="entry name" value="Acyl-CoA_dh_1"/>
    <property type="match status" value="1"/>
</dbReference>
<dbReference type="PANTHER" id="PTHR48083:SF6">
    <property type="entry name" value="ACYL-COA DEHYDROGENASE 6"/>
    <property type="match status" value="1"/>
</dbReference>
<dbReference type="EMBL" id="UYRT01003425">
    <property type="protein sequence ID" value="VDK33525.1"/>
    <property type="molecule type" value="Genomic_DNA"/>
</dbReference>
<dbReference type="GO" id="GO:0033539">
    <property type="term" value="P:fatty acid beta-oxidation using acyl-CoA dehydrogenase"/>
    <property type="evidence" value="ECO:0007669"/>
    <property type="project" value="TreeGrafter"/>
</dbReference>
<dbReference type="GO" id="GO:0050660">
    <property type="term" value="F:flavin adenine dinucleotide binding"/>
    <property type="evidence" value="ECO:0007669"/>
    <property type="project" value="TreeGrafter"/>
</dbReference>
<protein>
    <submittedName>
        <fullName evidence="6">Acyl-CoA_dh_1 domain-containing protein</fullName>
    </submittedName>
</protein>
<evidence type="ECO:0000256" key="1">
    <source>
        <dbReference type="ARBA" id="ARBA00022630"/>
    </source>
</evidence>
<name>A0A183D0U2_9BILA</name>
<keyword evidence="2" id="KW-0560">Oxidoreductase</keyword>
<evidence type="ECO:0000256" key="2">
    <source>
        <dbReference type="ARBA" id="ARBA00023002"/>
    </source>
</evidence>
<dbReference type="WBParaSite" id="GPUH_0000233801-mRNA-1">
    <property type="protein sequence ID" value="GPUH_0000233801-mRNA-1"/>
    <property type="gene ID" value="GPUH_0000233801"/>
</dbReference>
<dbReference type="Gene3D" id="1.20.140.10">
    <property type="entry name" value="Butyryl-CoA Dehydrogenase, subunit A, domain 3"/>
    <property type="match status" value="1"/>
</dbReference>
<feature type="domain" description="Acyl-CoA dehydrogenase/oxidase C-terminal" evidence="3">
    <location>
        <begin position="3"/>
        <end position="64"/>
    </location>
</feature>
<dbReference type="AlphaFoldDB" id="A0A183D0U2"/>
<dbReference type="GO" id="GO:0005737">
    <property type="term" value="C:cytoplasm"/>
    <property type="evidence" value="ECO:0007669"/>
    <property type="project" value="TreeGrafter"/>
</dbReference>
<dbReference type="OrthoDB" id="10262177at2759"/>
<gene>
    <name evidence="4" type="ORF">GPUH_LOCUS2332</name>
</gene>
<dbReference type="InterPro" id="IPR036250">
    <property type="entry name" value="AcylCo_DH-like_C"/>
</dbReference>
<reference evidence="6" key="1">
    <citation type="submission" date="2016-06" db="UniProtKB">
        <authorList>
            <consortium name="WormBaseParasite"/>
        </authorList>
    </citation>
    <scope>IDENTIFICATION</scope>
</reference>
<keyword evidence="5" id="KW-1185">Reference proteome</keyword>
<dbReference type="Proteomes" id="UP000271098">
    <property type="component" value="Unassembled WGS sequence"/>
</dbReference>
<proteinExistence type="predicted"/>
<reference evidence="4 5" key="2">
    <citation type="submission" date="2018-11" db="EMBL/GenBank/DDBJ databases">
        <authorList>
            <consortium name="Pathogen Informatics"/>
        </authorList>
    </citation>
    <scope>NUCLEOTIDE SEQUENCE [LARGE SCALE GENOMIC DNA]</scope>
</reference>
<evidence type="ECO:0000259" key="3">
    <source>
        <dbReference type="Pfam" id="PF00441"/>
    </source>
</evidence>
<dbReference type="GO" id="GO:0003995">
    <property type="term" value="F:acyl-CoA dehydrogenase activity"/>
    <property type="evidence" value="ECO:0007669"/>
    <property type="project" value="InterPro"/>
</dbReference>
<dbReference type="PANTHER" id="PTHR48083">
    <property type="entry name" value="MEDIUM-CHAIN SPECIFIC ACYL-COA DEHYDROGENASE, MITOCHONDRIAL-RELATED"/>
    <property type="match status" value="1"/>
</dbReference>
<dbReference type="InterPro" id="IPR050741">
    <property type="entry name" value="Acyl-CoA_dehydrogenase"/>
</dbReference>
<dbReference type="InterPro" id="IPR009075">
    <property type="entry name" value="AcylCo_DH/oxidase_C"/>
</dbReference>
<keyword evidence="1" id="KW-0285">Flavoprotein</keyword>
<organism evidence="6">
    <name type="scientific">Gongylonema pulchrum</name>
    <dbReference type="NCBI Taxonomy" id="637853"/>
    <lineage>
        <taxon>Eukaryota</taxon>
        <taxon>Metazoa</taxon>
        <taxon>Ecdysozoa</taxon>
        <taxon>Nematoda</taxon>
        <taxon>Chromadorea</taxon>
        <taxon>Rhabditida</taxon>
        <taxon>Spirurina</taxon>
        <taxon>Spiruromorpha</taxon>
        <taxon>Spiruroidea</taxon>
        <taxon>Gongylonematidae</taxon>
        <taxon>Gongylonema</taxon>
    </lineage>
</organism>
<evidence type="ECO:0000313" key="4">
    <source>
        <dbReference type="EMBL" id="VDK33525.1"/>
    </source>
</evidence>
<evidence type="ECO:0000313" key="5">
    <source>
        <dbReference type="Proteomes" id="UP000271098"/>
    </source>
</evidence>
<dbReference type="PROSITE" id="PS00073">
    <property type="entry name" value="ACYL_COA_DH_2"/>
    <property type="match status" value="1"/>
</dbReference>
<evidence type="ECO:0000313" key="6">
    <source>
        <dbReference type="WBParaSite" id="GPUH_0000233801-mRNA-1"/>
    </source>
</evidence>
<accession>A0A183D0U2</accession>
<dbReference type="SUPFAM" id="SSF47203">
    <property type="entry name" value="Acyl-CoA dehydrogenase C-terminal domain-like"/>
    <property type="match status" value="1"/>
</dbReference>
<sequence>MLASMGKLKASRLVRIVTDSCLQFWGGNGYTWDNLISRYHRDFRLFSIAGGCDEVMLNIIAKRMDMIK</sequence>
<dbReference type="InterPro" id="IPR006089">
    <property type="entry name" value="Acyl-CoA_DH_CS"/>
</dbReference>